<dbReference type="AlphaFoldDB" id="A0A6S6SGI6"/>
<proteinExistence type="predicted"/>
<gene>
    <name evidence="2" type="ORF">HELGO_WM3307</name>
</gene>
<evidence type="ECO:0000313" key="2">
    <source>
        <dbReference type="EMBL" id="CAA6807534.1"/>
    </source>
</evidence>
<sequence length="211" mass="23347">MNEKTKTLWLGGAILALYNNNIPVSAARMAVLSNLLLLSDTEGKTMISYRKLSEITGVAYGSISTAVSDFEKIGAITKKEQLSEDGVKRGKGSLPQVIAFVPDIIESEYSEQELHWLSIAASVLASYEKIGSARISLLLYLLKNINKLSKEVYWFDDIAKDSKIAYATVATAMKTLITHGCLNKKKDLYTLKMKCDGDIQMIAYKYMSKKG</sequence>
<protein>
    <recommendedName>
        <fullName evidence="1">Plasmid replication protein RepL domain-containing protein</fullName>
    </recommendedName>
</protein>
<feature type="domain" description="Plasmid replication protein RepL" evidence="1">
    <location>
        <begin position="122"/>
        <end position="187"/>
    </location>
</feature>
<dbReference type="Gene3D" id="1.10.10.10">
    <property type="entry name" value="Winged helix-like DNA-binding domain superfamily/Winged helix DNA-binding domain"/>
    <property type="match status" value="1"/>
</dbReference>
<dbReference type="Pfam" id="PF05732">
    <property type="entry name" value="RepL"/>
    <property type="match status" value="1"/>
</dbReference>
<accession>A0A6S6SGI6</accession>
<evidence type="ECO:0000259" key="1">
    <source>
        <dbReference type="Pfam" id="PF05732"/>
    </source>
</evidence>
<organism evidence="2">
    <name type="scientific">uncultured Sulfurovum sp</name>
    <dbReference type="NCBI Taxonomy" id="269237"/>
    <lineage>
        <taxon>Bacteria</taxon>
        <taxon>Pseudomonadati</taxon>
        <taxon>Campylobacterota</taxon>
        <taxon>Epsilonproteobacteria</taxon>
        <taxon>Campylobacterales</taxon>
        <taxon>Sulfurovaceae</taxon>
        <taxon>Sulfurovum</taxon>
        <taxon>environmental samples</taxon>
    </lineage>
</organism>
<dbReference type="EMBL" id="CACVAS010000047">
    <property type="protein sequence ID" value="CAA6807534.1"/>
    <property type="molecule type" value="Genomic_DNA"/>
</dbReference>
<dbReference type="GO" id="GO:0006276">
    <property type="term" value="P:plasmid maintenance"/>
    <property type="evidence" value="ECO:0007669"/>
    <property type="project" value="InterPro"/>
</dbReference>
<dbReference type="GO" id="GO:0006260">
    <property type="term" value="P:DNA replication"/>
    <property type="evidence" value="ECO:0007669"/>
    <property type="project" value="InterPro"/>
</dbReference>
<dbReference type="InterPro" id="IPR036388">
    <property type="entry name" value="WH-like_DNA-bd_sf"/>
</dbReference>
<reference evidence="2" key="1">
    <citation type="submission" date="2020-01" db="EMBL/GenBank/DDBJ databases">
        <authorList>
            <person name="Meier V. D."/>
            <person name="Meier V D."/>
        </authorList>
    </citation>
    <scope>NUCLEOTIDE SEQUENCE</scope>
    <source>
        <strain evidence="2">HLG_WM_MAG_01</strain>
    </source>
</reference>
<dbReference type="InterPro" id="IPR008813">
    <property type="entry name" value="Plasmid_replication_RepL"/>
</dbReference>
<name>A0A6S6SGI6_9BACT</name>